<organism evidence="1 2">
    <name type="scientific">Avena sativa</name>
    <name type="common">Oat</name>
    <dbReference type="NCBI Taxonomy" id="4498"/>
    <lineage>
        <taxon>Eukaryota</taxon>
        <taxon>Viridiplantae</taxon>
        <taxon>Streptophyta</taxon>
        <taxon>Embryophyta</taxon>
        <taxon>Tracheophyta</taxon>
        <taxon>Spermatophyta</taxon>
        <taxon>Magnoliopsida</taxon>
        <taxon>Liliopsida</taxon>
        <taxon>Poales</taxon>
        <taxon>Poaceae</taxon>
        <taxon>BOP clade</taxon>
        <taxon>Pooideae</taxon>
        <taxon>Poodae</taxon>
        <taxon>Poeae</taxon>
        <taxon>Poeae Chloroplast Group 1 (Aveneae type)</taxon>
        <taxon>Aveninae</taxon>
        <taxon>Avena</taxon>
    </lineage>
</organism>
<keyword evidence="2" id="KW-1185">Reference proteome</keyword>
<dbReference type="EnsemblPlants" id="AVESA.00010b.r2.7DG1370840.1">
    <property type="protein sequence ID" value="AVESA.00010b.r2.7DG1370840.1.CDS.1"/>
    <property type="gene ID" value="AVESA.00010b.r2.7DG1370840"/>
</dbReference>
<evidence type="ECO:0000313" key="2">
    <source>
        <dbReference type="Proteomes" id="UP001732700"/>
    </source>
</evidence>
<reference evidence="1" key="2">
    <citation type="submission" date="2025-09" db="UniProtKB">
        <authorList>
            <consortium name="EnsemblPlants"/>
        </authorList>
    </citation>
    <scope>IDENTIFICATION</scope>
</reference>
<sequence length="455" mass="49431">MASDEAAEGSRRRRRDPNMYLGLPPLPRPPGRLGVSMDCPAPPPGLIFPMPDALATQEMPPLAVAYSPSNALSTPELLLIDPTVSDWFDALRAGEHAVTFGAPSRNATVSPSLPPPLRLAGLEGVPLECVERLSHPCRVAPAAGGEMVSTWALRRSTGGAIEDMAPELRLRRVIQVSEHHNIVRPGLLNRNQRSTSPEAERLVQAIHQSHISLDALRRQKLDGKMGADKKDGNCGCNSSFECNICLEAAKEPIVTPCGHLFCWPCLYQWLHGHSAHSECPVCKGEVLEVNVTPIYGRGGDERDAASNDIPPRLRANRSESLRQQLQMSDPRGIASMVRRLMENQDIVRGQAAPPVGGVEVTVFPAARPRARVGIQQRRNLASPSGDTAPESSNQVQFLSSNSDDAAPTDPQQSSSLERASTSSTVAVRVGQVAQSRRSRPSESTTTRRTRRRQQE</sequence>
<protein>
    <submittedName>
        <fullName evidence="1">Uncharacterized protein</fullName>
    </submittedName>
</protein>
<dbReference type="Proteomes" id="UP001732700">
    <property type="component" value="Chromosome 7D"/>
</dbReference>
<name>A0ACD6AFS1_AVESA</name>
<reference evidence="1" key="1">
    <citation type="submission" date="2021-05" db="EMBL/GenBank/DDBJ databases">
        <authorList>
            <person name="Scholz U."/>
            <person name="Mascher M."/>
            <person name="Fiebig A."/>
        </authorList>
    </citation>
    <scope>NUCLEOTIDE SEQUENCE [LARGE SCALE GENOMIC DNA]</scope>
</reference>
<proteinExistence type="predicted"/>
<accession>A0ACD6AFS1</accession>
<evidence type="ECO:0000313" key="1">
    <source>
        <dbReference type="EnsemblPlants" id="AVESA.00010b.r2.7DG1370840.1.CDS.1"/>
    </source>
</evidence>